<dbReference type="EC" id="2.1.1.216" evidence="7 8"/>
<dbReference type="PATRIC" id="fig|1604004.4.peg.2105"/>
<dbReference type="RefSeq" id="WP_050049137.1">
    <property type="nucleotide sequence ID" value="NZ_CP008874.1"/>
</dbReference>
<feature type="binding site" evidence="8">
    <location>
        <position position="106"/>
    </location>
    <ligand>
        <name>S-adenosyl-L-methionine</name>
        <dbReference type="ChEBI" id="CHEBI:59789"/>
    </ligand>
</feature>
<dbReference type="KEGG" id="hsu:HLASF_2008"/>
<dbReference type="PROSITE" id="PS51626">
    <property type="entry name" value="SAM_MT_TRM1"/>
    <property type="match status" value="1"/>
</dbReference>
<keyword evidence="8" id="KW-0862">Zinc</keyword>
<evidence type="ECO:0000313" key="10">
    <source>
        <dbReference type="EMBL" id="AKH98475.1"/>
    </source>
</evidence>
<evidence type="ECO:0000256" key="7">
    <source>
        <dbReference type="ARBA" id="ARBA00039099"/>
    </source>
</evidence>
<keyword evidence="6 8" id="KW-0694">RNA-binding</keyword>
<dbReference type="SUPFAM" id="SSF53335">
    <property type="entry name" value="S-adenosyl-L-methionine-dependent methyltransferases"/>
    <property type="match status" value="1"/>
</dbReference>
<dbReference type="EMBL" id="CP008874">
    <property type="protein sequence ID" value="AKH98475.1"/>
    <property type="molecule type" value="Genomic_DNA"/>
</dbReference>
<dbReference type="InterPro" id="IPR002905">
    <property type="entry name" value="Trm1"/>
</dbReference>
<keyword evidence="1 8" id="KW-0820">tRNA-binding</keyword>
<dbReference type="HAMAP" id="MF_00290">
    <property type="entry name" value="tRNA_dimethyltr_TRM1"/>
    <property type="match status" value="1"/>
</dbReference>
<organism evidence="10 11">
    <name type="scientific">Halanaeroarchaeum sulfurireducens</name>
    <dbReference type="NCBI Taxonomy" id="1604004"/>
    <lineage>
        <taxon>Archaea</taxon>
        <taxon>Methanobacteriati</taxon>
        <taxon>Methanobacteriota</taxon>
        <taxon>Stenosarchaea group</taxon>
        <taxon>Halobacteria</taxon>
        <taxon>Halobacteriales</taxon>
        <taxon>Halobacteriaceae</taxon>
        <taxon>Halanaeroarchaeum</taxon>
    </lineage>
</organism>
<comment type="function">
    <text evidence="8">Dimethylates a single guanine residue at position 26 of a number of tRNAs using S-adenosyl-L-methionine as donor of the methyl groups.</text>
</comment>
<evidence type="ECO:0000256" key="3">
    <source>
        <dbReference type="ARBA" id="ARBA00022679"/>
    </source>
</evidence>
<evidence type="ECO:0000256" key="5">
    <source>
        <dbReference type="ARBA" id="ARBA00022694"/>
    </source>
</evidence>
<evidence type="ECO:0000256" key="2">
    <source>
        <dbReference type="ARBA" id="ARBA00022603"/>
    </source>
</evidence>
<accession>A0A0F7PE40</accession>
<dbReference type="GeneID" id="25160160"/>
<dbReference type="InterPro" id="IPR022923">
    <property type="entry name" value="TRM1_arc_bac"/>
</dbReference>
<keyword evidence="4 8" id="KW-0949">S-adenosyl-L-methionine</keyword>
<keyword evidence="8" id="KW-0479">Metal-binding</keyword>
<dbReference type="PANTHER" id="PTHR10631">
    <property type="entry name" value="N 2 ,N 2 -DIMETHYLGUANOSINE TRNA METHYLTRANSFERASE"/>
    <property type="match status" value="1"/>
</dbReference>
<dbReference type="OrthoDB" id="372177at2157"/>
<dbReference type="GO" id="GO:0002940">
    <property type="term" value="P:tRNA N2-guanine methylation"/>
    <property type="evidence" value="ECO:0007669"/>
    <property type="project" value="TreeGrafter"/>
</dbReference>
<dbReference type="NCBIfam" id="TIGR00308">
    <property type="entry name" value="TRM1"/>
    <property type="match status" value="1"/>
</dbReference>
<dbReference type="GO" id="GO:0160104">
    <property type="term" value="F:tRNA (guanine(26)-N2)-dimethyltransferase activity"/>
    <property type="evidence" value="ECO:0007669"/>
    <property type="project" value="UniProtKB-UniRule"/>
</dbReference>
<evidence type="ECO:0000256" key="6">
    <source>
        <dbReference type="ARBA" id="ARBA00022884"/>
    </source>
</evidence>
<reference evidence="10 11" key="1">
    <citation type="journal article" date="2015" name="ISME J.">
        <title>Elemental sulfur and acetate can support life of a novel strictly anaerobic haloarchaeon.</title>
        <authorList>
            <person name="Sorokin D.Y."/>
            <person name="Kublanov I.V."/>
            <person name="Gavrilov S.N."/>
            <person name="Rojo D."/>
            <person name="Roman P."/>
            <person name="Golyshin P.N."/>
            <person name="Slepak V.Z."/>
            <person name="Smedile F."/>
            <person name="Ferrer M."/>
            <person name="Messina E."/>
            <person name="La Cono V."/>
            <person name="Yakimov M.M."/>
        </authorList>
    </citation>
    <scope>NUCLEOTIDE SEQUENCE [LARGE SCALE GENOMIC DNA]</scope>
    <source>
        <strain evidence="10 11">HSR2</strain>
    </source>
</reference>
<evidence type="ECO:0000313" key="11">
    <source>
        <dbReference type="Proteomes" id="UP000069906"/>
    </source>
</evidence>
<keyword evidence="3 8" id="KW-0808">Transferase</keyword>
<feature type="binding site" evidence="8">
    <location>
        <position position="256"/>
    </location>
    <ligand>
        <name>Zn(2+)</name>
        <dbReference type="ChEBI" id="CHEBI:29105"/>
    </ligand>
</feature>
<feature type="binding site" evidence="8">
    <location>
        <position position="239"/>
    </location>
    <ligand>
        <name>Zn(2+)</name>
        <dbReference type="ChEBI" id="CHEBI:29105"/>
    </ligand>
</feature>
<evidence type="ECO:0000256" key="4">
    <source>
        <dbReference type="ARBA" id="ARBA00022691"/>
    </source>
</evidence>
<dbReference type="Gene3D" id="3.30.56.70">
    <property type="entry name" value="N2,N2-dimethylguanosine tRNA methyltransferase, C-terminal domain"/>
    <property type="match status" value="1"/>
</dbReference>
<feature type="binding site" evidence="8">
    <location>
        <position position="259"/>
    </location>
    <ligand>
        <name>Zn(2+)</name>
        <dbReference type="ChEBI" id="CHEBI:29105"/>
    </ligand>
</feature>
<protein>
    <recommendedName>
        <fullName evidence="7 8">tRNA (guanine(26)-N(2))-dimethyltransferase</fullName>
        <ecNumber evidence="7 8">2.1.1.216</ecNumber>
    </recommendedName>
    <alternativeName>
        <fullName evidence="8">tRNA 2,2-dimethylguanosine-26 methyltransferase</fullName>
    </alternativeName>
    <alternativeName>
        <fullName evidence="8">tRNA(guanine-26,N(2)-N(2)) methyltransferase</fullName>
    </alternativeName>
    <alternativeName>
        <fullName evidence="8">tRNA(m(2,2)G26)dimethyltransferase</fullName>
    </alternativeName>
</protein>
<keyword evidence="5 8" id="KW-0819">tRNA processing</keyword>
<feature type="binding site" evidence="8">
    <location>
        <position position="79"/>
    </location>
    <ligand>
        <name>S-adenosyl-L-methionine</name>
        <dbReference type="ChEBI" id="CHEBI:59789"/>
    </ligand>
</feature>
<dbReference type="Proteomes" id="UP000069906">
    <property type="component" value="Chromosome"/>
</dbReference>
<evidence type="ECO:0000256" key="1">
    <source>
        <dbReference type="ARBA" id="ARBA00022555"/>
    </source>
</evidence>
<dbReference type="GO" id="GO:0046872">
    <property type="term" value="F:metal ion binding"/>
    <property type="evidence" value="ECO:0007669"/>
    <property type="project" value="UniProtKB-KW"/>
</dbReference>
<dbReference type="HOGENOM" id="CLU_010862_5_1_2"/>
<comment type="catalytic activity">
    <reaction evidence="8">
        <text>guanosine(26) in tRNA + 2 S-adenosyl-L-methionine = N(2)-dimethylguanosine(26) in tRNA + 2 S-adenosyl-L-homocysteine + 2 H(+)</text>
        <dbReference type="Rhea" id="RHEA:43140"/>
        <dbReference type="Rhea" id="RHEA-COMP:10359"/>
        <dbReference type="Rhea" id="RHEA-COMP:10360"/>
        <dbReference type="ChEBI" id="CHEBI:15378"/>
        <dbReference type="ChEBI" id="CHEBI:57856"/>
        <dbReference type="ChEBI" id="CHEBI:59789"/>
        <dbReference type="ChEBI" id="CHEBI:74269"/>
        <dbReference type="ChEBI" id="CHEBI:74513"/>
        <dbReference type="EC" id="2.1.1.216"/>
    </reaction>
</comment>
<dbReference type="InterPro" id="IPR029063">
    <property type="entry name" value="SAM-dependent_MTases_sf"/>
</dbReference>
<comment type="caution">
    <text evidence="8">Lacks conserved residue(s) required for the propagation of feature annotation.</text>
</comment>
<dbReference type="PANTHER" id="PTHR10631:SF3">
    <property type="entry name" value="TRNA (GUANINE(26)-N(2))-DIMETHYLTRANSFERASE"/>
    <property type="match status" value="1"/>
</dbReference>
<dbReference type="GO" id="GO:0000049">
    <property type="term" value="F:tRNA binding"/>
    <property type="evidence" value="ECO:0007669"/>
    <property type="project" value="UniProtKB-UniRule"/>
</dbReference>
<feature type="binding site" evidence="8">
    <location>
        <position position="34"/>
    </location>
    <ligand>
        <name>S-adenosyl-L-methionine</name>
        <dbReference type="ChEBI" id="CHEBI:59789"/>
    </ligand>
</feature>
<name>A0A0F7PE40_9EURY</name>
<evidence type="ECO:0000256" key="8">
    <source>
        <dbReference type="HAMAP-Rule" id="MF_00290"/>
    </source>
</evidence>
<dbReference type="Gene3D" id="3.40.50.150">
    <property type="entry name" value="Vaccinia Virus protein VP39"/>
    <property type="match status" value="1"/>
</dbReference>
<dbReference type="Pfam" id="PF02005">
    <property type="entry name" value="TRM"/>
    <property type="match status" value="1"/>
</dbReference>
<feature type="binding site" evidence="8">
    <location>
        <position position="236"/>
    </location>
    <ligand>
        <name>Zn(2+)</name>
        <dbReference type="ChEBI" id="CHEBI:29105"/>
    </ligand>
</feature>
<comment type="similarity">
    <text evidence="8 9">Belongs to the class I-like SAM-binding methyltransferase superfamily. Trm1 family.</text>
</comment>
<feature type="binding site" evidence="8">
    <location>
        <position position="64"/>
    </location>
    <ligand>
        <name>S-adenosyl-L-methionine</name>
        <dbReference type="ChEBI" id="CHEBI:59789"/>
    </ligand>
</feature>
<dbReference type="InterPro" id="IPR042296">
    <property type="entry name" value="tRNA_met_Trm1_C"/>
</dbReference>
<dbReference type="NCBIfam" id="NF003327">
    <property type="entry name" value="PRK04338.1-1"/>
    <property type="match status" value="1"/>
</dbReference>
<evidence type="ECO:0000256" key="9">
    <source>
        <dbReference type="PROSITE-ProRule" id="PRU00958"/>
    </source>
</evidence>
<proteinExistence type="inferred from homology"/>
<sequence>MEVTEGSVTIEVPEQSGDKRTEAVFFNPDQQLNRDLTIATLRAYRDREPRAESYFDATAASGIRGVRAAADGWAVSMADVDPEAVDLSRKNLTRNDLEGTVHYQNANAVLHDAETVFDVTDLDPFGSPIPFADAAFANTRDLVAVTATDTAPLCGAHFASGKRRYSAVPRNTEYHPEMGLRVLLSALARTAARYDVAATPILSHVSDHYVRTYLDLSHGATDANASIDALGHVYHCPECLHREADPGLTADPPGECPVCGSDQVVTAGPVWLEQTHDPGFVAAVREELDASMATADRADRLLERLAGELDVPMHFDQHRLYKRWSEPAIAMDEFIDALADAGFEASRTHYSGTTFKTTARVDEIRSAMA</sequence>
<keyword evidence="2 8" id="KW-0489">Methyltransferase</keyword>
<gene>
    <name evidence="8 10" type="primary">trm1</name>
    <name evidence="10" type="ORF">HLASF_2008</name>
</gene>
<keyword evidence="11" id="KW-1185">Reference proteome</keyword>
<dbReference type="AlphaFoldDB" id="A0A0F7PE40"/>